<protein>
    <submittedName>
        <fullName evidence="2">Uncharacterized protein</fullName>
    </submittedName>
</protein>
<accession>A0A6A6ZG73</accession>
<reference evidence="2" key="1">
    <citation type="journal article" date="2020" name="Stud. Mycol.">
        <title>101 Dothideomycetes genomes: a test case for predicting lifestyles and emergence of pathogens.</title>
        <authorList>
            <person name="Haridas S."/>
            <person name="Albert R."/>
            <person name="Binder M."/>
            <person name="Bloem J."/>
            <person name="Labutti K."/>
            <person name="Salamov A."/>
            <person name="Andreopoulos B."/>
            <person name="Baker S."/>
            <person name="Barry K."/>
            <person name="Bills G."/>
            <person name="Bluhm B."/>
            <person name="Cannon C."/>
            <person name="Castanera R."/>
            <person name="Culley D."/>
            <person name="Daum C."/>
            <person name="Ezra D."/>
            <person name="Gonzalez J."/>
            <person name="Henrissat B."/>
            <person name="Kuo A."/>
            <person name="Liang C."/>
            <person name="Lipzen A."/>
            <person name="Lutzoni F."/>
            <person name="Magnuson J."/>
            <person name="Mondo S."/>
            <person name="Nolan M."/>
            <person name="Ohm R."/>
            <person name="Pangilinan J."/>
            <person name="Park H.-J."/>
            <person name="Ramirez L."/>
            <person name="Alfaro M."/>
            <person name="Sun H."/>
            <person name="Tritt A."/>
            <person name="Yoshinaga Y."/>
            <person name="Zwiers L.-H."/>
            <person name="Turgeon B."/>
            <person name="Goodwin S."/>
            <person name="Spatafora J."/>
            <person name="Crous P."/>
            <person name="Grigoriev I."/>
        </authorList>
    </citation>
    <scope>NUCLEOTIDE SEQUENCE</scope>
    <source>
        <strain evidence="2">CBS 113818</strain>
    </source>
</reference>
<proteinExistence type="predicted"/>
<gene>
    <name evidence="2" type="ORF">CC86DRAFT_144022</name>
</gene>
<evidence type="ECO:0000256" key="1">
    <source>
        <dbReference type="SAM" id="Phobius"/>
    </source>
</evidence>
<dbReference type="EMBL" id="MU006245">
    <property type="protein sequence ID" value="KAF2819265.1"/>
    <property type="molecule type" value="Genomic_DNA"/>
</dbReference>
<keyword evidence="3" id="KW-1185">Reference proteome</keyword>
<dbReference type="Proteomes" id="UP000799424">
    <property type="component" value="Unassembled WGS sequence"/>
</dbReference>
<feature type="transmembrane region" description="Helical" evidence="1">
    <location>
        <begin position="6"/>
        <end position="24"/>
    </location>
</feature>
<evidence type="ECO:0000313" key="3">
    <source>
        <dbReference type="Proteomes" id="UP000799424"/>
    </source>
</evidence>
<evidence type="ECO:0000313" key="2">
    <source>
        <dbReference type="EMBL" id="KAF2819265.1"/>
    </source>
</evidence>
<keyword evidence="1" id="KW-0472">Membrane</keyword>
<keyword evidence="1" id="KW-1133">Transmembrane helix</keyword>
<keyword evidence="1" id="KW-0812">Transmembrane</keyword>
<sequence>MYRGLLIEISLFLSVFLHLVVGMYEIDRIGSDMLFTSSMRPRFYMKRQPQMLNKGKLCPWGSCLLRCLAQLPFSSVLQ</sequence>
<organism evidence="2 3">
    <name type="scientific">Ophiobolus disseminans</name>
    <dbReference type="NCBI Taxonomy" id="1469910"/>
    <lineage>
        <taxon>Eukaryota</taxon>
        <taxon>Fungi</taxon>
        <taxon>Dikarya</taxon>
        <taxon>Ascomycota</taxon>
        <taxon>Pezizomycotina</taxon>
        <taxon>Dothideomycetes</taxon>
        <taxon>Pleosporomycetidae</taxon>
        <taxon>Pleosporales</taxon>
        <taxon>Pleosporineae</taxon>
        <taxon>Phaeosphaeriaceae</taxon>
        <taxon>Ophiobolus</taxon>
    </lineage>
</organism>
<dbReference type="AlphaFoldDB" id="A0A6A6ZG73"/>
<name>A0A6A6ZG73_9PLEO</name>